<evidence type="ECO:0000313" key="3">
    <source>
        <dbReference type="Proteomes" id="UP000316095"/>
    </source>
</evidence>
<protein>
    <submittedName>
        <fullName evidence="2">Uncharacterized protein</fullName>
    </submittedName>
</protein>
<name>A0A5C5XCE2_9PLAN</name>
<dbReference type="Proteomes" id="UP000316095">
    <property type="component" value="Unassembled WGS sequence"/>
</dbReference>
<reference evidence="2 3" key="1">
    <citation type="submission" date="2019-02" db="EMBL/GenBank/DDBJ databases">
        <title>Deep-cultivation of Planctomycetes and their phenomic and genomic characterization uncovers novel biology.</title>
        <authorList>
            <person name="Wiegand S."/>
            <person name="Jogler M."/>
            <person name="Boedeker C."/>
            <person name="Pinto D."/>
            <person name="Vollmers J."/>
            <person name="Rivas-Marin E."/>
            <person name="Kohn T."/>
            <person name="Peeters S.H."/>
            <person name="Heuer A."/>
            <person name="Rast P."/>
            <person name="Oberbeckmann S."/>
            <person name="Bunk B."/>
            <person name="Jeske O."/>
            <person name="Meyerdierks A."/>
            <person name="Storesund J.E."/>
            <person name="Kallscheuer N."/>
            <person name="Luecker S."/>
            <person name="Lage O.M."/>
            <person name="Pohl T."/>
            <person name="Merkel B.J."/>
            <person name="Hornburger P."/>
            <person name="Mueller R.-W."/>
            <person name="Bruemmer F."/>
            <person name="Labrenz M."/>
            <person name="Spormann A.M."/>
            <person name="Op Den Camp H."/>
            <person name="Overmann J."/>
            <person name="Amann R."/>
            <person name="Jetten M.S.M."/>
            <person name="Mascher T."/>
            <person name="Medema M.H."/>
            <person name="Devos D.P."/>
            <person name="Kaster A.-K."/>
            <person name="Ovreas L."/>
            <person name="Rohde M."/>
            <person name="Galperin M.Y."/>
            <person name="Jogler C."/>
        </authorList>
    </citation>
    <scope>NUCLEOTIDE SEQUENCE [LARGE SCALE GENOMIC DNA]</scope>
    <source>
        <strain evidence="2 3">Pan54</strain>
    </source>
</reference>
<comment type="caution">
    <text evidence="2">The sequence shown here is derived from an EMBL/GenBank/DDBJ whole genome shotgun (WGS) entry which is preliminary data.</text>
</comment>
<evidence type="ECO:0000313" key="2">
    <source>
        <dbReference type="EMBL" id="TWT60269.1"/>
    </source>
</evidence>
<dbReference type="AlphaFoldDB" id="A0A5C5XCE2"/>
<keyword evidence="3" id="KW-1185">Reference proteome</keyword>
<keyword evidence="1" id="KW-0812">Transmembrane</keyword>
<dbReference type="EMBL" id="SJPG01000001">
    <property type="protein sequence ID" value="TWT60269.1"/>
    <property type="molecule type" value="Genomic_DNA"/>
</dbReference>
<proteinExistence type="predicted"/>
<dbReference type="RefSeq" id="WP_146502418.1">
    <property type="nucleotide sequence ID" value="NZ_SJPG01000001.1"/>
</dbReference>
<sequence>MIISRPFLRRLLASSLISAGIVMLFLLIIIGYQRSQISVRSQIYLRKIIQRDFPEEFQNSQGLRVVTEKIAINDDQAIATVKISQQQSWLRTELQLTRQDASGWQVRGVLGLSSADFPAVNTHKANPAQQFDHSLNQELKTAFGGTQGIVIQRY</sequence>
<feature type="transmembrane region" description="Helical" evidence="1">
    <location>
        <begin position="12"/>
        <end position="32"/>
    </location>
</feature>
<keyword evidence="1" id="KW-0472">Membrane</keyword>
<gene>
    <name evidence="2" type="ORF">Pan54_09830</name>
</gene>
<organism evidence="2 3">
    <name type="scientific">Rubinisphaera italica</name>
    <dbReference type="NCBI Taxonomy" id="2527969"/>
    <lineage>
        <taxon>Bacteria</taxon>
        <taxon>Pseudomonadati</taxon>
        <taxon>Planctomycetota</taxon>
        <taxon>Planctomycetia</taxon>
        <taxon>Planctomycetales</taxon>
        <taxon>Planctomycetaceae</taxon>
        <taxon>Rubinisphaera</taxon>
    </lineage>
</organism>
<evidence type="ECO:0000256" key="1">
    <source>
        <dbReference type="SAM" id="Phobius"/>
    </source>
</evidence>
<accession>A0A5C5XCE2</accession>
<keyword evidence="1" id="KW-1133">Transmembrane helix</keyword>